<proteinExistence type="inferred from homology"/>
<organism evidence="9 10">
    <name type="scientific">Micromonospora zhanjiangensis</name>
    <dbReference type="NCBI Taxonomy" id="1522057"/>
    <lineage>
        <taxon>Bacteria</taxon>
        <taxon>Bacillati</taxon>
        <taxon>Actinomycetota</taxon>
        <taxon>Actinomycetes</taxon>
        <taxon>Micromonosporales</taxon>
        <taxon>Micromonosporaceae</taxon>
        <taxon>Micromonospora</taxon>
    </lineage>
</organism>
<comment type="caution">
    <text evidence="9">The sequence shown here is derived from an EMBL/GenBank/DDBJ whole genome shotgun (WGS) entry which is preliminary data.</text>
</comment>
<dbReference type="InterPro" id="IPR000620">
    <property type="entry name" value="EamA_dom"/>
</dbReference>
<evidence type="ECO:0000313" key="9">
    <source>
        <dbReference type="EMBL" id="MFC4108850.1"/>
    </source>
</evidence>
<dbReference type="Proteomes" id="UP001595868">
    <property type="component" value="Unassembled WGS sequence"/>
</dbReference>
<dbReference type="InterPro" id="IPR037185">
    <property type="entry name" value="EmrE-like"/>
</dbReference>
<feature type="compositionally biased region" description="Low complexity" evidence="6">
    <location>
        <begin position="314"/>
        <end position="327"/>
    </location>
</feature>
<dbReference type="EMBL" id="JBHSBN010000019">
    <property type="protein sequence ID" value="MFC4108850.1"/>
    <property type="molecule type" value="Genomic_DNA"/>
</dbReference>
<keyword evidence="10" id="KW-1185">Reference proteome</keyword>
<reference evidence="10" key="1">
    <citation type="journal article" date="2019" name="Int. J. Syst. Evol. Microbiol.">
        <title>The Global Catalogue of Microorganisms (GCM) 10K type strain sequencing project: providing services to taxonomists for standard genome sequencing and annotation.</title>
        <authorList>
            <consortium name="The Broad Institute Genomics Platform"/>
            <consortium name="The Broad Institute Genome Sequencing Center for Infectious Disease"/>
            <person name="Wu L."/>
            <person name="Ma J."/>
        </authorList>
    </citation>
    <scope>NUCLEOTIDE SEQUENCE [LARGE SCALE GENOMIC DNA]</scope>
    <source>
        <strain evidence="10">2902at01</strain>
    </source>
</reference>
<evidence type="ECO:0000256" key="5">
    <source>
        <dbReference type="ARBA" id="ARBA00023136"/>
    </source>
</evidence>
<gene>
    <name evidence="9" type="ORF">ACFOX0_23330</name>
</gene>
<protein>
    <submittedName>
        <fullName evidence="9">DMT family transporter</fullName>
    </submittedName>
</protein>
<dbReference type="RefSeq" id="WP_377549622.1">
    <property type="nucleotide sequence ID" value="NZ_JBHSBN010000019.1"/>
</dbReference>
<evidence type="ECO:0000256" key="2">
    <source>
        <dbReference type="ARBA" id="ARBA00007362"/>
    </source>
</evidence>
<feature type="domain" description="EamA" evidence="8">
    <location>
        <begin position="20"/>
        <end position="149"/>
    </location>
</feature>
<feature type="transmembrane region" description="Helical" evidence="7">
    <location>
        <begin position="21"/>
        <end position="42"/>
    </location>
</feature>
<comment type="subcellular location">
    <subcellularLocation>
        <location evidence="1">Membrane</location>
        <topology evidence="1">Multi-pass membrane protein</topology>
    </subcellularLocation>
</comment>
<feature type="transmembrane region" description="Helical" evidence="7">
    <location>
        <begin position="223"/>
        <end position="246"/>
    </location>
</feature>
<evidence type="ECO:0000256" key="7">
    <source>
        <dbReference type="SAM" id="Phobius"/>
    </source>
</evidence>
<feature type="domain" description="EamA" evidence="8">
    <location>
        <begin position="164"/>
        <end position="297"/>
    </location>
</feature>
<dbReference type="PANTHER" id="PTHR32322">
    <property type="entry name" value="INNER MEMBRANE TRANSPORTER"/>
    <property type="match status" value="1"/>
</dbReference>
<feature type="compositionally biased region" description="Gly residues" evidence="6">
    <location>
        <begin position="348"/>
        <end position="357"/>
    </location>
</feature>
<evidence type="ECO:0000256" key="6">
    <source>
        <dbReference type="SAM" id="MobiDB-lite"/>
    </source>
</evidence>
<feature type="transmembrane region" description="Helical" evidence="7">
    <location>
        <begin position="135"/>
        <end position="160"/>
    </location>
</feature>
<feature type="transmembrane region" description="Helical" evidence="7">
    <location>
        <begin position="82"/>
        <end position="102"/>
    </location>
</feature>
<dbReference type="InterPro" id="IPR050638">
    <property type="entry name" value="AA-Vitamin_Transporters"/>
</dbReference>
<keyword evidence="5 7" id="KW-0472">Membrane</keyword>
<dbReference type="PANTHER" id="PTHR32322:SF2">
    <property type="entry name" value="EAMA DOMAIN-CONTAINING PROTEIN"/>
    <property type="match status" value="1"/>
</dbReference>
<evidence type="ECO:0000256" key="4">
    <source>
        <dbReference type="ARBA" id="ARBA00022989"/>
    </source>
</evidence>
<sequence length="357" mass="36070">MRDQSSATASGTVTAGRRNGLALGTLGVLAFSLSLPATRVAVQHLDPWFVAFGRSVGAAPLAWAYLRCTHAPRPSRGQWRRLTVVALGVVVGFPLFSSLALITQTSAHGAVAIAALPAATAVLAVLRAGERPPVLFWLATLGGLLAVLAFLGVSGAVHGALSPADLFLLAAVALAGLGYAEGGVLARELGGARTICWVLLLSLPVTVPGTILAAVAVPPRADAVAWSAFGYLTVVSMFLGFFAWYAGLARGGIARVGQVQLGQPVLTLAWSALLLGERITPAAVAAALVVLACVALVQRTRAGTPASAPPSPDPTTATAGTAATMAPPTAPADRGESLTGRRRSGRVPAGGPGRTAP</sequence>
<name>A0ABV8KRS5_9ACTN</name>
<keyword evidence="4 7" id="KW-1133">Transmembrane helix</keyword>
<feature type="region of interest" description="Disordered" evidence="6">
    <location>
        <begin position="302"/>
        <end position="357"/>
    </location>
</feature>
<keyword evidence="3 7" id="KW-0812">Transmembrane</keyword>
<feature type="transmembrane region" description="Helical" evidence="7">
    <location>
        <begin position="108"/>
        <end position="128"/>
    </location>
</feature>
<accession>A0ABV8KRS5</accession>
<feature type="transmembrane region" description="Helical" evidence="7">
    <location>
        <begin position="48"/>
        <end position="66"/>
    </location>
</feature>
<comment type="similarity">
    <text evidence="2">Belongs to the EamA transporter family.</text>
</comment>
<evidence type="ECO:0000259" key="8">
    <source>
        <dbReference type="Pfam" id="PF00892"/>
    </source>
</evidence>
<dbReference type="Pfam" id="PF00892">
    <property type="entry name" value="EamA"/>
    <property type="match status" value="2"/>
</dbReference>
<evidence type="ECO:0000256" key="3">
    <source>
        <dbReference type="ARBA" id="ARBA00022692"/>
    </source>
</evidence>
<dbReference type="SUPFAM" id="SSF103481">
    <property type="entry name" value="Multidrug resistance efflux transporter EmrE"/>
    <property type="match status" value="1"/>
</dbReference>
<evidence type="ECO:0000256" key="1">
    <source>
        <dbReference type="ARBA" id="ARBA00004141"/>
    </source>
</evidence>
<feature type="transmembrane region" description="Helical" evidence="7">
    <location>
        <begin position="166"/>
        <end position="185"/>
    </location>
</feature>
<feature type="transmembrane region" description="Helical" evidence="7">
    <location>
        <begin position="197"/>
        <end position="217"/>
    </location>
</feature>
<evidence type="ECO:0000313" key="10">
    <source>
        <dbReference type="Proteomes" id="UP001595868"/>
    </source>
</evidence>